<protein>
    <recommendedName>
        <fullName evidence="6">Calmodulin binding protein</fullName>
    </recommendedName>
</protein>
<gene>
    <name evidence="4" type="ORF">RCOM_1434520</name>
</gene>
<dbReference type="Proteomes" id="UP000008311">
    <property type="component" value="Unassembled WGS sequence"/>
</dbReference>
<dbReference type="Pfam" id="PF20451">
    <property type="entry name" value="Calmod_bind_M"/>
    <property type="match status" value="1"/>
</dbReference>
<feature type="domain" description="Calmodulin binding protein central" evidence="3">
    <location>
        <begin position="249"/>
        <end position="294"/>
    </location>
</feature>
<sequence length="514" mass="58217">MVTKRYLYGDAESGTEEASAHDSKRFKNVIRDVLGMLSVEDMAAKMEPFLRRVVRDEVERTVCRILHPSFRPPFNQNETTGGRGFLLRFVNKPPSTIFTNSRIEAEDGSPIRIELWDANRKTLVTSGPLSCMKIEILVLNGDFGLDDLEDWSETEFNASVIREREGRRPLVTGGDLNVTLRGGVVSISDVAFTDNSSWQRSRKFRLGAKPVSKISGESGEARIREARSEAFVVKDHRGELYKKHYPPQLDDEVWRLERIAKDGSSHKKLAELGIRTVRDFLQRYAVNPPELRRTYEPLDKLTPPHKALVENLKRQAYNNVKEFILIDAHAISGPSRTLTCPGSDSYHDQNLGLQQPDLPVARKDEPEMLIDFNTAGSANHLFQSPLRNSFKLGDLFLPCTGESTWQTSVSQWHIPTNQLTPEEILQPQTSNWSAGNSPGCSWGQGDTFIFSSGNEELGFISAHPRFSVHMSRIRKPKAGWCKLRAAIMKWGSVRRDIAAKRMWQSFCHVDYQTC</sequence>
<dbReference type="GO" id="GO:0005634">
    <property type="term" value="C:nucleus"/>
    <property type="evidence" value="ECO:0000318"/>
    <property type="project" value="GO_Central"/>
</dbReference>
<organism evidence="4 5">
    <name type="scientific">Ricinus communis</name>
    <name type="common">Castor bean</name>
    <dbReference type="NCBI Taxonomy" id="3988"/>
    <lineage>
        <taxon>Eukaryota</taxon>
        <taxon>Viridiplantae</taxon>
        <taxon>Streptophyta</taxon>
        <taxon>Embryophyta</taxon>
        <taxon>Tracheophyta</taxon>
        <taxon>Spermatophyta</taxon>
        <taxon>Magnoliopsida</taxon>
        <taxon>eudicotyledons</taxon>
        <taxon>Gunneridae</taxon>
        <taxon>Pentapetalae</taxon>
        <taxon>rosids</taxon>
        <taxon>fabids</taxon>
        <taxon>Malpighiales</taxon>
        <taxon>Euphorbiaceae</taxon>
        <taxon>Acalyphoideae</taxon>
        <taxon>Acalypheae</taxon>
        <taxon>Ricinus</taxon>
    </lineage>
</organism>
<evidence type="ECO:0000313" key="5">
    <source>
        <dbReference type="Proteomes" id="UP000008311"/>
    </source>
</evidence>
<dbReference type="Pfam" id="PF07887">
    <property type="entry name" value="Calmodulin_bind"/>
    <property type="match status" value="1"/>
</dbReference>
<dbReference type="STRING" id="3988.B9RFG8"/>
<evidence type="ECO:0000313" key="4">
    <source>
        <dbReference type="EMBL" id="EEF49939.1"/>
    </source>
</evidence>
<evidence type="ECO:0000256" key="1">
    <source>
        <dbReference type="SAM" id="MobiDB-lite"/>
    </source>
</evidence>
<dbReference type="InParanoid" id="B9RFG8"/>
<dbReference type="InterPro" id="IPR046830">
    <property type="entry name" value="Calmod_bind_M"/>
</dbReference>
<evidence type="ECO:0008006" key="6">
    <source>
        <dbReference type="Google" id="ProtNLM"/>
    </source>
</evidence>
<dbReference type="GO" id="GO:0005516">
    <property type="term" value="F:calmodulin binding"/>
    <property type="evidence" value="ECO:0007669"/>
    <property type="project" value="InterPro"/>
</dbReference>
<dbReference type="EMBL" id="EQ973777">
    <property type="protein sequence ID" value="EEF49939.1"/>
    <property type="molecule type" value="Genomic_DNA"/>
</dbReference>
<reference evidence="5" key="1">
    <citation type="journal article" date="2010" name="Nat. Biotechnol.">
        <title>Draft genome sequence of the oilseed species Ricinus communis.</title>
        <authorList>
            <person name="Chan A.P."/>
            <person name="Crabtree J."/>
            <person name="Zhao Q."/>
            <person name="Lorenzi H."/>
            <person name="Orvis J."/>
            <person name="Puiu D."/>
            <person name="Melake-Berhan A."/>
            <person name="Jones K.M."/>
            <person name="Redman J."/>
            <person name="Chen G."/>
            <person name="Cahoon E.B."/>
            <person name="Gedil M."/>
            <person name="Stanke M."/>
            <person name="Haas B.J."/>
            <person name="Wortman J.R."/>
            <person name="Fraser-Liggett C.M."/>
            <person name="Ravel J."/>
            <person name="Rabinowicz P.D."/>
        </authorList>
    </citation>
    <scope>NUCLEOTIDE SEQUENCE [LARGE SCALE GENOMIC DNA]</scope>
    <source>
        <strain evidence="5">cv. Hale</strain>
    </source>
</reference>
<dbReference type="FunCoup" id="B9RFG8">
    <property type="interactions" value="16"/>
</dbReference>
<dbReference type="PANTHER" id="PTHR31713:SF43">
    <property type="entry name" value="CALMODULIN-BINDING PROTEIN 60 G"/>
    <property type="match status" value="1"/>
</dbReference>
<dbReference type="InterPro" id="IPR012416">
    <property type="entry name" value="CBP60"/>
</dbReference>
<evidence type="ECO:0000259" key="3">
    <source>
        <dbReference type="Pfam" id="PF20451"/>
    </source>
</evidence>
<dbReference type="PANTHER" id="PTHR31713">
    <property type="entry name" value="OS02G0177800 PROTEIN"/>
    <property type="match status" value="1"/>
</dbReference>
<dbReference type="InterPro" id="IPR046831">
    <property type="entry name" value="Calmodulin_bind_N"/>
</dbReference>
<dbReference type="GO" id="GO:0043565">
    <property type="term" value="F:sequence-specific DNA binding"/>
    <property type="evidence" value="ECO:0000318"/>
    <property type="project" value="GO_Central"/>
</dbReference>
<dbReference type="GO" id="GO:0003700">
    <property type="term" value="F:DNA-binding transcription factor activity"/>
    <property type="evidence" value="ECO:0000318"/>
    <property type="project" value="GO_Central"/>
</dbReference>
<name>B9RFG8_RICCO</name>
<dbReference type="eggNOG" id="ENOG502QWE3">
    <property type="taxonomic scope" value="Eukaryota"/>
</dbReference>
<proteinExistence type="predicted"/>
<dbReference type="GO" id="GO:0080142">
    <property type="term" value="P:regulation of salicylic acid biosynthetic process"/>
    <property type="evidence" value="ECO:0000318"/>
    <property type="project" value="GO_Central"/>
</dbReference>
<feature type="domain" description="Calmodulin binding protein-like N-terminal" evidence="2">
    <location>
        <begin position="87"/>
        <end position="236"/>
    </location>
</feature>
<evidence type="ECO:0000259" key="2">
    <source>
        <dbReference type="Pfam" id="PF07887"/>
    </source>
</evidence>
<feature type="region of interest" description="Disordered" evidence="1">
    <location>
        <begin position="1"/>
        <end position="22"/>
    </location>
</feature>
<dbReference type="AlphaFoldDB" id="B9RFG8"/>
<keyword evidence="5" id="KW-1185">Reference proteome</keyword>
<accession>B9RFG8</accession>